<protein>
    <recommendedName>
        <fullName evidence="4">LPXTG-motif cell wall-anchored protein</fullName>
    </recommendedName>
</protein>
<accession>A0ABT0ZV91</accession>
<name>A0ABT0ZV91_9PSEU</name>
<evidence type="ECO:0000313" key="3">
    <source>
        <dbReference type="Proteomes" id="UP001165283"/>
    </source>
</evidence>
<dbReference type="RefSeq" id="WP_252436262.1">
    <property type="nucleotide sequence ID" value="NZ_JAGSOV010000011.1"/>
</dbReference>
<organism evidence="2 3">
    <name type="scientific">Pseudonocardia humida</name>
    <dbReference type="NCBI Taxonomy" id="2800819"/>
    <lineage>
        <taxon>Bacteria</taxon>
        <taxon>Bacillati</taxon>
        <taxon>Actinomycetota</taxon>
        <taxon>Actinomycetes</taxon>
        <taxon>Pseudonocardiales</taxon>
        <taxon>Pseudonocardiaceae</taxon>
        <taxon>Pseudonocardia</taxon>
    </lineage>
</organism>
<comment type="caution">
    <text evidence="2">The sequence shown here is derived from an EMBL/GenBank/DDBJ whole genome shotgun (WGS) entry which is preliminary data.</text>
</comment>
<gene>
    <name evidence="2" type="ORF">KDL28_06260</name>
</gene>
<feature type="transmembrane region" description="Helical" evidence="1">
    <location>
        <begin position="26"/>
        <end position="45"/>
    </location>
</feature>
<dbReference type="Proteomes" id="UP001165283">
    <property type="component" value="Unassembled WGS sequence"/>
</dbReference>
<evidence type="ECO:0000313" key="2">
    <source>
        <dbReference type="EMBL" id="MCO1654655.1"/>
    </source>
</evidence>
<keyword evidence="1" id="KW-0812">Transmembrane</keyword>
<evidence type="ECO:0000256" key="1">
    <source>
        <dbReference type="SAM" id="Phobius"/>
    </source>
</evidence>
<keyword evidence="1" id="KW-1133">Transmembrane helix</keyword>
<dbReference type="EMBL" id="JAGSOV010000011">
    <property type="protein sequence ID" value="MCO1654655.1"/>
    <property type="molecule type" value="Genomic_DNA"/>
</dbReference>
<evidence type="ECO:0008006" key="4">
    <source>
        <dbReference type="Google" id="ProtNLM"/>
    </source>
</evidence>
<proteinExistence type="predicted"/>
<keyword evidence="1" id="KW-0472">Membrane</keyword>
<reference evidence="2" key="1">
    <citation type="submission" date="2021-04" db="EMBL/GenBank/DDBJ databases">
        <title>Pseudonocardia sp. nov., isolated from sandy soil of mangrove forest.</title>
        <authorList>
            <person name="Zan Z."/>
            <person name="Huang R."/>
            <person name="Liu W."/>
        </authorList>
    </citation>
    <scope>NUCLEOTIDE SEQUENCE</scope>
    <source>
        <strain evidence="2">S2-4</strain>
    </source>
</reference>
<keyword evidence="3" id="KW-1185">Reference proteome</keyword>
<sequence>MMTLLIFLLVAWLALTVVGVLIEGLFWLAVIGVVLFLGTAGYAAIRRRAGQQIT</sequence>